<dbReference type="AlphaFoldDB" id="A0AAN9A5H8"/>
<accession>A0AAN9A5H8</accession>
<organism evidence="3 4">
    <name type="scientific">Halocaridina rubra</name>
    <name type="common">Hawaiian red shrimp</name>
    <dbReference type="NCBI Taxonomy" id="373956"/>
    <lineage>
        <taxon>Eukaryota</taxon>
        <taxon>Metazoa</taxon>
        <taxon>Ecdysozoa</taxon>
        <taxon>Arthropoda</taxon>
        <taxon>Crustacea</taxon>
        <taxon>Multicrustacea</taxon>
        <taxon>Malacostraca</taxon>
        <taxon>Eumalacostraca</taxon>
        <taxon>Eucarida</taxon>
        <taxon>Decapoda</taxon>
        <taxon>Pleocyemata</taxon>
        <taxon>Caridea</taxon>
        <taxon>Atyoidea</taxon>
        <taxon>Atyidae</taxon>
        <taxon>Halocaridina</taxon>
    </lineage>
</organism>
<keyword evidence="2" id="KW-0812">Transmembrane</keyword>
<comment type="caution">
    <text evidence="3">The sequence shown here is derived from an EMBL/GenBank/DDBJ whole genome shotgun (WGS) entry which is preliminary data.</text>
</comment>
<reference evidence="3 4" key="1">
    <citation type="submission" date="2023-11" db="EMBL/GenBank/DDBJ databases">
        <title>Halocaridina rubra genome assembly.</title>
        <authorList>
            <person name="Smith C."/>
        </authorList>
    </citation>
    <scope>NUCLEOTIDE SEQUENCE [LARGE SCALE GENOMIC DNA]</scope>
    <source>
        <strain evidence="3">EP-1</strain>
        <tissue evidence="3">Whole</tissue>
    </source>
</reference>
<evidence type="ECO:0000256" key="1">
    <source>
        <dbReference type="SAM" id="MobiDB-lite"/>
    </source>
</evidence>
<dbReference type="EMBL" id="JAXCGZ010011409">
    <property type="protein sequence ID" value="KAK7074919.1"/>
    <property type="molecule type" value="Genomic_DNA"/>
</dbReference>
<protein>
    <submittedName>
        <fullName evidence="3">Uncharacterized protein</fullName>
    </submittedName>
</protein>
<sequence>MDNLATAISEEGASEGLFRESGPLESRTHVNGTRQRRTGRTEQAPFQINYAAVNGNQIATLTLLDEMPQVDFKTSEDDSSALTKADLANRHSLAHSQNNTKQLEISVADEVQPESKSNLEISPTVNDHQILDEIQDTDQNATHQESHVEKKRGWFTETHNRCFALIYAIVLVSCGFFIYSSDSMMYPHYALAEGYNIYLIIMQMVFLIYIHIDTRQYIKRQSKERKKAKKEGSEDQNGVCHGAGAAPKQYGFTTGRYCGSLYLKIGAAGYQVMTNIPVFTGGFYLTSENNFYALYFPFHSLSSTVA</sequence>
<keyword evidence="2" id="KW-0472">Membrane</keyword>
<keyword evidence="4" id="KW-1185">Reference proteome</keyword>
<evidence type="ECO:0000313" key="3">
    <source>
        <dbReference type="EMBL" id="KAK7074919.1"/>
    </source>
</evidence>
<name>A0AAN9A5H8_HALRR</name>
<feature type="transmembrane region" description="Helical" evidence="2">
    <location>
        <begin position="162"/>
        <end position="180"/>
    </location>
</feature>
<feature type="transmembrane region" description="Helical" evidence="2">
    <location>
        <begin position="195"/>
        <end position="212"/>
    </location>
</feature>
<evidence type="ECO:0000256" key="2">
    <source>
        <dbReference type="SAM" id="Phobius"/>
    </source>
</evidence>
<proteinExistence type="predicted"/>
<evidence type="ECO:0000313" key="4">
    <source>
        <dbReference type="Proteomes" id="UP001381693"/>
    </source>
</evidence>
<feature type="region of interest" description="Disordered" evidence="1">
    <location>
        <begin position="21"/>
        <end position="42"/>
    </location>
</feature>
<dbReference type="Proteomes" id="UP001381693">
    <property type="component" value="Unassembled WGS sequence"/>
</dbReference>
<keyword evidence="2" id="KW-1133">Transmembrane helix</keyword>
<gene>
    <name evidence="3" type="ORF">SK128_015437</name>
</gene>